<keyword evidence="3 8" id="KW-0202">Cytokine</keyword>
<dbReference type="EMBL" id="RHFK02000004">
    <property type="protein sequence ID" value="TWW77735.1"/>
    <property type="molecule type" value="Genomic_DNA"/>
</dbReference>
<keyword evidence="5" id="KW-0732">Signal</keyword>
<evidence type="ECO:0000256" key="5">
    <source>
        <dbReference type="ARBA" id="ARBA00022729"/>
    </source>
</evidence>
<organism evidence="9 10">
    <name type="scientific">Takifugu flavidus</name>
    <name type="common">sansaifugu</name>
    <dbReference type="NCBI Taxonomy" id="433684"/>
    <lineage>
        <taxon>Eukaryota</taxon>
        <taxon>Metazoa</taxon>
        <taxon>Chordata</taxon>
        <taxon>Craniata</taxon>
        <taxon>Vertebrata</taxon>
        <taxon>Euteleostomi</taxon>
        <taxon>Actinopterygii</taxon>
        <taxon>Neopterygii</taxon>
        <taxon>Teleostei</taxon>
        <taxon>Neoteleostei</taxon>
        <taxon>Acanthomorphata</taxon>
        <taxon>Eupercaria</taxon>
        <taxon>Tetraodontiformes</taxon>
        <taxon>Tetradontoidea</taxon>
        <taxon>Tetraodontidae</taxon>
        <taxon>Takifugu</taxon>
    </lineage>
</organism>
<dbReference type="InterPro" id="IPR003443">
    <property type="entry name" value="IL-15/IL-21_fam"/>
</dbReference>
<evidence type="ECO:0000256" key="7">
    <source>
        <dbReference type="ARBA" id="ARBA00045924"/>
    </source>
</evidence>
<evidence type="ECO:0000256" key="4">
    <source>
        <dbReference type="ARBA" id="ARBA00022525"/>
    </source>
</evidence>
<dbReference type="GO" id="GO:0005126">
    <property type="term" value="F:cytokine receptor binding"/>
    <property type="evidence" value="ECO:0007669"/>
    <property type="project" value="InterPro"/>
</dbReference>
<keyword evidence="10" id="KW-1185">Reference proteome</keyword>
<comment type="function">
    <text evidence="7">Cytokine with immunoregulatory activity. May promote the transition between innate and adaptive immunity. Induces the production of IgG(1) and IgG(3) in B-cells. Implicated in the generation and maintenance of T follicular helper (Tfh) cells and the formation of germinal-centers. Together with IL6, control the early generation of Tfh cells and are critical for an effective antibody response to acute viral infection. May play a role in proliferation and maturation of natural killer (NK) cells in synergy with IL15. May regulate proliferation of mature B- and T-cells in response to activating stimuli. In synergy with IL15 and IL18 stimulates interferon gamma production in T-cells and NK cells. During T-cell mediated immune response may inhibit dendritic cells (DC) activation and maturation.</text>
</comment>
<evidence type="ECO:0000256" key="1">
    <source>
        <dbReference type="ARBA" id="ARBA00004613"/>
    </source>
</evidence>
<evidence type="ECO:0000313" key="9">
    <source>
        <dbReference type="EMBL" id="TWW77735.1"/>
    </source>
</evidence>
<dbReference type="Gene3D" id="1.20.1250.70">
    <property type="entry name" value="Interleukin-15/Interleukin-21"/>
    <property type="match status" value="1"/>
</dbReference>
<dbReference type="SUPFAM" id="SSF47266">
    <property type="entry name" value="4-helical cytokines"/>
    <property type="match status" value="1"/>
</dbReference>
<evidence type="ECO:0000256" key="3">
    <source>
        <dbReference type="ARBA" id="ARBA00022514"/>
    </source>
</evidence>
<evidence type="ECO:0000313" key="10">
    <source>
        <dbReference type="Proteomes" id="UP000324091"/>
    </source>
</evidence>
<dbReference type="PANTHER" id="PTHR14356">
    <property type="entry name" value="INTERLEUKIN-15-RELATED"/>
    <property type="match status" value="1"/>
</dbReference>
<proteinExistence type="inferred from homology"/>
<protein>
    <recommendedName>
        <fullName evidence="8">Interleukin</fullName>
    </recommendedName>
</protein>
<evidence type="ECO:0000256" key="8">
    <source>
        <dbReference type="RuleBase" id="RU003453"/>
    </source>
</evidence>
<name>A0A5C6PEC5_9TELE</name>
<comment type="subcellular location">
    <subcellularLocation>
        <location evidence="1">Secreted</location>
    </subcellularLocation>
</comment>
<comment type="similarity">
    <text evidence="2 8">Belongs to the IL-15/IL-21 family.</text>
</comment>
<dbReference type="GO" id="GO:0005125">
    <property type="term" value="F:cytokine activity"/>
    <property type="evidence" value="ECO:0007669"/>
    <property type="project" value="UniProtKB-KW"/>
</dbReference>
<reference evidence="9 10" key="1">
    <citation type="submission" date="2019-04" db="EMBL/GenBank/DDBJ databases">
        <title>Chromosome genome assembly for Takifugu flavidus.</title>
        <authorList>
            <person name="Xiao S."/>
        </authorList>
    </citation>
    <scope>NUCLEOTIDE SEQUENCE [LARGE SCALE GENOMIC DNA]</scope>
    <source>
        <strain evidence="9">HTHZ2018</strain>
        <tissue evidence="9">Muscle</tissue>
    </source>
</reference>
<dbReference type="Proteomes" id="UP000324091">
    <property type="component" value="Chromosome 12"/>
</dbReference>
<accession>A0A5C6PEC5</accession>
<dbReference type="InterPro" id="IPR009079">
    <property type="entry name" value="4_helix_cytokine-like_core"/>
</dbReference>
<dbReference type="GO" id="GO:0006955">
    <property type="term" value="P:immune response"/>
    <property type="evidence" value="ECO:0007669"/>
    <property type="project" value="InterPro"/>
</dbReference>
<evidence type="ECO:0000256" key="2">
    <source>
        <dbReference type="ARBA" id="ARBA00006050"/>
    </source>
</evidence>
<dbReference type="Pfam" id="PF02372">
    <property type="entry name" value="IL15"/>
    <property type="match status" value="1"/>
</dbReference>
<keyword evidence="4" id="KW-0964">Secreted</keyword>
<comment type="caution">
    <text evidence="9">The sequence shown here is derived from an EMBL/GenBank/DDBJ whole genome shotgun (WGS) entry which is preliminary data.</text>
</comment>
<gene>
    <name evidence="9" type="ORF">D4764_12G0011250</name>
</gene>
<sequence>MLNLDAARVWDHVLSSGDTLASRVRWRGGRMLCVIFLLTVALQLAAKKACSYDIIISVQTLINSTSSLTGLDSRLYTPTIDDYIQKCPKSTLMCFAEEVKVLQRESESKAFSLIRMLRNVAGSPFQPQPQPQPDCLQCEVHAERATEQFLGDLLTVLQRMNADNC</sequence>
<evidence type="ECO:0000256" key="6">
    <source>
        <dbReference type="ARBA" id="ARBA00023157"/>
    </source>
</evidence>
<dbReference type="AlphaFoldDB" id="A0A5C6PEC5"/>
<dbReference type="GO" id="GO:0005615">
    <property type="term" value="C:extracellular space"/>
    <property type="evidence" value="ECO:0007669"/>
    <property type="project" value="UniProtKB-KW"/>
</dbReference>
<keyword evidence="6" id="KW-1015">Disulfide bond</keyword>
<dbReference type="PANTHER" id="PTHR14356:SF2">
    <property type="entry name" value="INTERLEUKIN-21"/>
    <property type="match status" value="1"/>
</dbReference>